<dbReference type="EMBL" id="BAAFSV010000003">
    <property type="protein sequence ID" value="GAB1315627.1"/>
    <property type="molecule type" value="Genomic_DNA"/>
</dbReference>
<gene>
    <name evidence="1" type="ORF">MFIFM68171_05837</name>
</gene>
<dbReference type="RefSeq" id="XP_070917358.1">
    <property type="nucleotide sequence ID" value="XM_071061257.1"/>
</dbReference>
<name>A0ABQ0GD17_9PEZI</name>
<evidence type="ECO:0000313" key="2">
    <source>
        <dbReference type="Proteomes" id="UP001628179"/>
    </source>
</evidence>
<proteinExistence type="predicted"/>
<protein>
    <submittedName>
        <fullName evidence="1">Uncharacterized protein</fullName>
    </submittedName>
</protein>
<comment type="caution">
    <text evidence="1">The sequence shown here is derived from an EMBL/GenBank/DDBJ whole genome shotgun (WGS) entry which is preliminary data.</text>
</comment>
<evidence type="ECO:0000313" key="1">
    <source>
        <dbReference type="EMBL" id="GAB1315627.1"/>
    </source>
</evidence>
<accession>A0ABQ0GD17</accession>
<reference evidence="1 2" key="1">
    <citation type="submission" date="2024-09" db="EMBL/GenBank/DDBJ databases">
        <title>Itraconazole resistance in Madurella fahalii resulting from another homologue of gene encoding cytochrome P450 14-alpha sterol demethylase (CYP51).</title>
        <authorList>
            <person name="Yoshioka I."/>
            <person name="Fahal A.H."/>
            <person name="Kaneko S."/>
            <person name="Yaguchi T."/>
        </authorList>
    </citation>
    <scope>NUCLEOTIDE SEQUENCE [LARGE SCALE GENOMIC DNA]</scope>
    <source>
        <strain evidence="1 2">IFM 68171</strain>
    </source>
</reference>
<sequence length="92" mass="10613">MCIERIYKCRGKDCETLVMPSTFFKCKDVKEGDGPGTCARGLLVVEYKWDLILDANLYYCGPCDEKENGAFDAWFYEALENSEFGKEEEKEE</sequence>
<organism evidence="1 2">
    <name type="scientific">Madurella fahalii</name>
    <dbReference type="NCBI Taxonomy" id="1157608"/>
    <lineage>
        <taxon>Eukaryota</taxon>
        <taxon>Fungi</taxon>
        <taxon>Dikarya</taxon>
        <taxon>Ascomycota</taxon>
        <taxon>Pezizomycotina</taxon>
        <taxon>Sordariomycetes</taxon>
        <taxon>Sordariomycetidae</taxon>
        <taxon>Sordariales</taxon>
        <taxon>Sordariales incertae sedis</taxon>
        <taxon>Madurella</taxon>
    </lineage>
</organism>
<dbReference type="GeneID" id="98176580"/>
<dbReference type="Proteomes" id="UP001628179">
    <property type="component" value="Unassembled WGS sequence"/>
</dbReference>
<keyword evidence="2" id="KW-1185">Reference proteome</keyword>